<comment type="function">
    <text evidence="1">Part of cytochrome c oxidase, its function is unknown.</text>
</comment>
<evidence type="ECO:0000256" key="10">
    <source>
        <dbReference type="ARBA" id="ARBA00031366"/>
    </source>
</evidence>
<keyword evidence="9 13" id="KW-0472">Membrane</keyword>
<keyword evidence="6 13" id="KW-0812">Transmembrane</keyword>
<evidence type="ECO:0000256" key="3">
    <source>
        <dbReference type="ARBA" id="ARBA00006870"/>
    </source>
</evidence>
<dbReference type="InterPro" id="IPR021050">
    <property type="entry name" value="Cyt_c_oxidase_su4_actinobac"/>
</dbReference>
<dbReference type="PIRSF" id="PIRSF017385">
    <property type="entry name" value="CtaF"/>
    <property type="match status" value="1"/>
</dbReference>
<protein>
    <recommendedName>
        <fullName evidence="4">cytochrome-c oxidase</fullName>
        <ecNumber evidence="4">7.1.1.9</ecNumber>
    </recommendedName>
    <alternativeName>
        <fullName evidence="11">Cytochrome aa3 subunit 4</fullName>
    </alternativeName>
    <alternativeName>
        <fullName evidence="10">Cytochrome c oxidase polypeptide IV</fullName>
    </alternativeName>
</protein>
<reference evidence="14 15" key="1">
    <citation type="journal article" date="2016" name="Front. Microbiol.">
        <title>Comparative Genomics Analysis of Streptomyces Species Reveals Their Adaptation to the Marine Environment and Their Diversity at the Genomic Level.</title>
        <authorList>
            <person name="Tian X."/>
            <person name="Zhang Z."/>
            <person name="Yang T."/>
            <person name="Chen M."/>
            <person name="Li J."/>
            <person name="Chen F."/>
            <person name="Yang J."/>
            <person name="Li W."/>
            <person name="Zhang B."/>
            <person name="Zhang Z."/>
            <person name="Wu J."/>
            <person name="Zhang C."/>
            <person name="Long L."/>
            <person name="Xiao J."/>
        </authorList>
    </citation>
    <scope>NUCLEOTIDE SEQUENCE [LARGE SCALE GENOMIC DNA]</scope>
    <source>
        <strain evidence="14 15">SCSIO 10429</strain>
    </source>
</reference>
<dbReference type="RefSeq" id="WP_070019911.1">
    <property type="nucleotide sequence ID" value="NZ_LJGW01000443.1"/>
</dbReference>
<comment type="catalytic activity">
    <reaction evidence="12">
        <text>4 Fe(II)-[cytochrome c] + O2 + 8 H(+)(in) = 4 Fe(III)-[cytochrome c] + 2 H2O + 4 H(+)(out)</text>
        <dbReference type="Rhea" id="RHEA:11436"/>
        <dbReference type="Rhea" id="RHEA-COMP:10350"/>
        <dbReference type="Rhea" id="RHEA-COMP:14399"/>
        <dbReference type="ChEBI" id="CHEBI:15377"/>
        <dbReference type="ChEBI" id="CHEBI:15378"/>
        <dbReference type="ChEBI" id="CHEBI:15379"/>
        <dbReference type="ChEBI" id="CHEBI:29033"/>
        <dbReference type="ChEBI" id="CHEBI:29034"/>
        <dbReference type="EC" id="7.1.1.9"/>
    </reaction>
</comment>
<comment type="subcellular location">
    <subcellularLocation>
        <location evidence="2">Cell membrane</location>
        <topology evidence="2">Multi-pass membrane protein</topology>
    </subcellularLocation>
</comment>
<dbReference type="GO" id="GO:0004129">
    <property type="term" value="F:cytochrome-c oxidase activity"/>
    <property type="evidence" value="ECO:0007669"/>
    <property type="project" value="UniProtKB-EC"/>
</dbReference>
<organism evidence="14 15">
    <name type="scientific">Streptomyces nanshensis</name>
    <dbReference type="NCBI Taxonomy" id="518642"/>
    <lineage>
        <taxon>Bacteria</taxon>
        <taxon>Bacillati</taxon>
        <taxon>Actinomycetota</taxon>
        <taxon>Actinomycetes</taxon>
        <taxon>Kitasatosporales</taxon>
        <taxon>Streptomycetaceae</taxon>
        <taxon>Streptomyces</taxon>
    </lineage>
</organism>
<dbReference type="GO" id="GO:0005886">
    <property type="term" value="C:plasma membrane"/>
    <property type="evidence" value="ECO:0007669"/>
    <property type="project" value="UniProtKB-SubCell"/>
</dbReference>
<keyword evidence="5" id="KW-1003">Cell membrane</keyword>
<proteinExistence type="inferred from homology"/>
<evidence type="ECO:0000256" key="1">
    <source>
        <dbReference type="ARBA" id="ARBA00002536"/>
    </source>
</evidence>
<accession>A0A1E7KVT1</accession>
<name>A0A1E7KVT1_9ACTN</name>
<dbReference type="Proteomes" id="UP000176005">
    <property type="component" value="Unassembled WGS sequence"/>
</dbReference>
<evidence type="ECO:0000256" key="13">
    <source>
        <dbReference type="SAM" id="Phobius"/>
    </source>
</evidence>
<evidence type="ECO:0000256" key="11">
    <source>
        <dbReference type="ARBA" id="ARBA00031401"/>
    </source>
</evidence>
<keyword evidence="7" id="KW-1278">Translocase</keyword>
<sequence length="127" mass="13816">MKTEAILFTGASAFFAVVTAVYTPFSRDPVGNTALAVSLLMTGLIAFFLWMQYLRHGVRAQDRREADVRDGAGPVAFFPPHSYYPVLTALGTVIAAFGVIYGMWLFLIGIGITAPGVAGFVFQYNDR</sequence>
<keyword evidence="15" id="KW-1185">Reference proteome</keyword>
<evidence type="ECO:0000256" key="7">
    <source>
        <dbReference type="ARBA" id="ARBA00022967"/>
    </source>
</evidence>
<evidence type="ECO:0000256" key="6">
    <source>
        <dbReference type="ARBA" id="ARBA00022692"/>
    </source>
</evidence>
<dbReference type="AlphaFoldDB" id="A0A1E7KVT1"/>
<evidence type="ECO:0000256" key="12">
    <source>
        <dbReference type="ARBA" id="ARBA00047816"/>
    </source>
</evidence>
<keyword evidence="8 13" id="KW-1133">Transmembrane helix</keyword>
<evidence type="ECO:0000256" key="8">
    <source>
        <dbReference type="ARBA" id="ARBA00022989"/>
    </source>
</evidence>
<evidence type="ECO:0000256" key="2">
    <source>
        <dbReference type="ARBA" id="ARBA00004651"/>
    </source>
</evidence>
<dbReference type="EMBL" id="LJGW01000443">
    <property type="protein sequence ID" value="OEV08038.1"/>
    <property type="molecule type" value="Genomic_DNA"/>
</dbReference>
<feature type="transmembrane region" description="Helical" evidence="13">
    <location>
        <begin position="103"/>
        <end position="122"/>
    </location>
</feature>
<evidence type="ECO:0000256" key="4">
    <source>
        <dbReference type="ARBA" id="ARBA00012949"/>
    </source>
</evidence>
<evidence type="ECO:0000256" key="5">
    <source>
        <dbReference type="ARBA" id="ARBA00022475"/>
    </source>
</evidence>
<evidence type="ECO:0000256" key="9">
    <source>
        <dbReference type="ARBA" id="ARBA00023136"/>
    </source>
</evidence>
<dbReference type="EC" id="7.1.1.9" evidence="4"/>
<evidence type="ECO:0000313" key="15">
    <source>
        <dbReference type="Proteomes" id="UP000176005"/>
    </source>
</evidence>
<comment type="caution">
    <text evidence="14">The sequence shown here is derived from an EMBL/GenBank/DDBJ whole genome shotgun (WGS) entry which is preliminary data.</text>
</comment>
<feature type="transmembrane region" description="Helical" evidence="13">
    <location>
        <begin position="75"/>
        <end position="97"/>
    </location>
</feature>
<dbReference type="PATRIC" id="fig|518642.10.peg.6494"/>
<dbReference type="GO" id="GO:0022900">
    <property type="term" value="P:electron transport chain"/>
    <property type="evidence" value="ECO:0007669"/>
    <property type="project" value="InterPro"/>
</dbReference>
<comment type="similarity">
    <text evidence="3">Belongs to the cytochrome c oxidase bacterial subunit CtaF family.</text>
</comment>
<dbReference type="Pfam" id="PF12270">
    <property type="entry name" value="Cyt_c_ox_IV"/>
    <property type="match status" value="1"/>
</dbReference>
<gene>
    <name evidence="14" type="ORF">AN218_27950</name>
</gene>
<feature type="transmembrane region" description="Helical" evidence="13">
    <location>
        <begin position="30"/>
        <end position="54"/>
    </location>
</feature>
<evidence type="ECO:0000313" key="14">
    <source>
        <dbReference type="EMBL" id="OEV08038.1"/>
    </source>
</evidence>